<dbReference type="EMBL" id="CP003221">
    <property type="protein sequence ID" value="EGJ51734.1"/>
    <property type="molecule type" value="Genomic_DNA"/>
</dbReference>
<dbReference type="RefSeq" id="WP_014261348.1">
    <property type="nucleotide sequence ID" value="NC_016629.1"/>
</dbReference>
<evidence type="ECO:0000256" key="3">
    <source>
        <dbReference type="ARBA" id="ARBA00023125"/>
    </source>
</evidence>
<dbReference type="Proteomes" id="UP000007844">
    <property type="component" value="Chromosome"/>
</dbReference>
<dbReference type="InterPro" id="IPR044946">
    <property type="entry name" value="Restrct_endonuc_typeI_TRD_sf"/>
</dbReference>
<dbReference type="GO" id="GO:0009307">
    <property type="term" value="P:DNA restriction-modification system"/>
    <property type="evidence" value="ECO:0007669"/>
    <property type="project" value="UniProtKB-KW"/>
</dbReference>
<dbReference type="PANTHER" id="PTHR30408:SF13">
    <property type="entry name" value="TYPE I RESTRICTION ENZYME HINDI SPECIFICITY SUBUNIT"/>
    <property type="match status" value="1"/>
</dbReference>
<dbReference type="AlphaFoldDB" id="F3YXF7"/>
<gene>
    <name evidence="5" type="ORF">Desaf_3448</name>
</gene>
<evidence type="ECO:0000256" key="1">
    <source>
        <dbReference type="ARBA" id="ARBA00010923"/>
    </source>
</evidence>
<dbReference type="KEGG" id="daf:Desaf_3448"/>
<dbReference type="Gene3D" id="3.90.220.20">
    <property type="entry name" value="DNA methylase specificity domains"/>
    <property type="match status" value="2"/>
</dbReference>
<sequence length="442" mass="49220">MQSDWKIRCVDDVRRSSSDGLATGPFGSSVSAKFFQSTGIPLIRGSNLSEAVGQRLVEDEYVFMPEEKAAEFPRAIAIRGDLVFTCWGTIGQVGLIDKRARFDRYLVSNKQMKLSPDPAKADSLFLYYLFSSPQIRATIKNLGIGSSVPGFNLGQLRSIRFPLPPLSEQSRISRVLGALDDKIEQNQQAVRALERLAQAIFCAWFVDFEPIKAKVAGATSFPSMPQPVFDALSIRLIDSKIGPVPEGWKVGTVSDLATLSKTQIKPQDYPDELFDYFSIPAFDTGKRAFLELGKAIKSNKFVVVEGCVLLSKLNPRIPRIWLPPPPNGKRQITSTEFLVFVPCSSIDRHYLYCQFQQSSFRENLAQGASGTSSSHQRVRPNDLLGKAVIVPPKPIRMEFAHLIDPLFSFASACLLESTKLAEMRDYLLPKLLSGEVTMRDMR</sequence>
<evidence type="ECO:0000259" key="4">
    <source>
        <dbReference type="Pfam" id="PF01420"/>
    </source>
</evidence>
<dbReference type="eggNOG" id="COG0732">
    <property type="taxonomic scope" value="Bacteria"/>
</dbReference>
<name>F3YXF7_DESAF</name>
<dbReference type="REBASE" id="38346">
    <property type="entry name" value="S.DafWBORFAP"/>
</dbReference>
<evidence type="ECO:0000256" key="2">
    <source>
        <dbReference type="ARBA" id="ARBA00022747"/>
    </source>
</evidence>
<evidence type="ECO:0000313" key="6">
    <source>
        <dbReference type="Proteomes" id="UP000007844"/>
    </source>
</evidence>
<evidence type="ECO:0000313" key="5">
    <source>
        <dbReference type="EMBL" id="EGJ51734.1"/>
    </source>
</evidence>
<dbReference type="Pfam" id="PF01420">
    <property type="entry name" value="Methylase_S"/>
    <property type="match status" value="1"/>
</dbReference>
<protein>
    <submittedName>
        <fullName evidence="5">Restriction modification system DNA specificity domain-containing protein</fullName>
    </submittedName>
</protein>
<dbReference type="InterPro" id="IPR000055">
    <property type="entry name" value="Restrct_endonuc_typeI_TRD"/>
</dbReference>
<dbReference type="GO" id="GO:0003677">
    <property type="term" value="F:DNA binding"/>
    <property type="evidence" value="ECO:0007669"/>
    <property type="project" value="UniProtKB-KW"/>
</dbReference>
<keyword evidence="6" id="KW-1185">Reference proteome</keyword>
<comment type="similarity">
    <text evidence="1">Belongs to the type-I restriction system S methylase family.</text>
</comment>
<feature type="domain" description="Type I restriction modification DNA specificity" evidence="4">
    <location>
        <begin position="79"/>
        <end position="188"/>
    </location>
</feature>
<dbReference type="PANTHER" id="PTHR30408">
    <property type="entry name" value="TYPE-1 RESTRICTION ENZYME ECOKI SPECIFICITY PROTEIN"/>
    <property type="match status" value="1"/>
</dbReference>
<reference evidence="5 6" key="1">
    <citation type="journal article" date="2011" name="J. Bacteriol.">
        <title>Genome sequence of the mercury-methylating and pleomorphic Desulfovibrio africanus Strain Walvis Bay.</title>
        <authorList>
            <person name="Brown S.D."/>
            <person name="Wall J.D."/>
            <person name="Kucken A.M."/>
            <person name="Gilmour C.C."/>
            <person name="Podar M."/>
            <person name="Brandt C.C."/>
            <person name="Teshima H."/>
            <person name="Detter J.C."/>
            <person name="Han C.S."/>
            <person name="Land M.L."/>
            <person name="Lucas S."/>
            <person name="Han J."/>
            <person name="Pennacchio L."/>
            <person name="Nolan M."/>
            <person name="Pitluck S."/>
            <person name="Woyke T."/>
            <person name="Goodwin L."/>
            <person name="Palumbo A.V."/>
            <person name="Elias D.A."/>
        </authorList>
    </citation>
    <scope>NUCLEOTIDE SEQUENCE [LARGE SCALE GENOMIC DNA]</scope>
    <source>
        <strain evidence="5 6">Walvis Bay</strain>
    </source>
</reference>
<dbReference type="STRING" id="690850.Desaf_3448"/>
<proteinExistence type="inferred from homology"/>
<keyword evidence="3" id="KW-0238">DNA-binding</keyword>
<organism evidence="5 6">
    <name type="scientific">Desulfocurvibacter africanus subsp. africanus str. Walvis Bay</name>
    <dbReference type="NCBI Taxonomy" id="690850"/>
    <lineage>
        <taxon>Bacteria</taxon>
        <taxon>Pseudomonadati</taxon>
        <taxon>Thermodesulfobacteriota</taxon>
        <taxon>Desulfovibrionia</taxon>
        <taxon>Desulfovibrionales</taxon>
        <taxon>Desulfovibrionaceae</taxon>
        <taxon>Desulfocurvibacter</taxon>
    </lineage>
</organism>
<dbReference type="InterPro" id="IPR052021">
    <property type="entry name" value="Type-I_RS_S_subunit"/>
</dbReference>
<accession>F3YXF7</accession>
<dbReference type="SUPFAM" id="SSF116734">
    <property type="entry name" value="DNA methylase specificity domain"/>
    <property type="match status" value="2"/>
</dbReference>
<dbReference type="HOGENOM" id="CLU_021095_2_1_7"/>
<keyword evidence="2" id="KW-0680">Restriction system</keyword>